<protein>
    <submittedName>
        <fullName evidence="1">ATPase</fullName>
    </submittedName>
</protein>
<sequence length="240" mass="26794">MNHEFTIVHDGVLRATPEQIWKAVTDDTAAWMFPTDQWPAVRTVDEYPTHLVSRMEGPNGWYNQLEHVITPGPDGAELHYVHSGVMTDNWEQQYDGASKHTVFYHHTLGQYLEHFFGRAVAFSDVRGPDAAAEPDAFKRFVAELGLDGAIEGEKRDLELPGLGALAPTLVETTVDFRNENFLGLRTPDAMIRVFGRNAFGDRVGLTVHDFSLDTASADERAARAEANTSAFTEWLAELYA</sequence>
<comment type="caution">
    <text evidence="1">The sequence shown here is derived from an EMBL/GenBank/DDBJ whole genome shotgun (WGS) entry which is preliminary data.</text>
</comment>
<reference evidence="1 2" key="1">
    <citation type="submission" date="2014-09" db="EMBL/GenBank/DDBJ databases">
        <title>Genome sequence of Sinomonas sp. MUSC 117.</title>
        <authorList>
            <person name="Lee L.-H."/>
        </authorList>
    </citation>
    <scope>NUCLEOTIDE SEQUENCE [LARGE SCALE GENOMIC DNA]</scope>
    <source>
        <strain evidence="1 2">MUSC 117</strain>
    </source>
</reference>
<dbReference type="STRING" id="1338436.LK10_08530"/>
<dbReference type="RefSeq" id="WP_043122383.1">
    <property type="nucleotide sequence ID" value="NZ_JTDL01000098.1"/>
</dbReference>
<name>A0A0B2ANC3_9MICC</name>
<dbReference type="EMBL" id="JTDL01000098">
    <property type="protein sequence ID" value="KHL03479.1"/>
    <property type="molecule type" value="Genomic_DNA"/>
</dbReference>
<dbReference type="SUPFAM" id="SSF55961">
    <property type="entry name" value="Bet v1-like"/>
    <property type="match status" value="1"/>
</dbReference>
<proteinExistence type="predicted"/>
<dbReference type="Proteomes" id="UP000030982">
    <property type="component" value="Unassembled WGS sequence"/>
</dbReference>
<keyword evidence="2" id="KW-1185">Reference proteome</keyword>
<organism evidence="1 2">
    <name type="scientific">Sinomonas humi</name>
    <dbReference type="NCBI Taxonomy" id="1338436"/>
    <lineage>
        <taxon>Bacteria</taxon>
        <taxon>Bacillati</taxon>
        <taxon>Actinomycetota</taxon>
        <taxon>Actinomycetes</taxon>
        <taxon>Micrococcales</taxon>
        <taxon>Micrococcaceae</taxon>
        <taxon>Sinomonas</taxon>
    </lineage>
</organism>
<evidence type="ECO:0000313" key="2">
    <source>
        <dbReference type="Proteomes" id="UP000030982"/>
    </source>
</evidence>
<accession>A0A0B2ANC3</accession>
<dbReference type="AlphaFoldDB" id="A0A0B2ANC3"/>
<gene>
    <name evidence="1" type="ORF">LK10_08530</name>
</gene>
<evidence type="ECO:0000313" key="1">
    <source>
        <dbReference type="EMBL" id="KHL03479.1"/>
    </source>
</evidence>
<dbReference type="OrthoDB" id="8417725at2"/>